<dbReference type="EMBL" id="JBBXMP010000089">
    <property type="protein sequence ID" value="KAL0063061.1"/>
    <property type="molecule type" value="Genomic_DNA"/>
</dbReference>
<protein>
    <recommendedName>
        <fullName evidence="3">Transmembrane protein 135 N-terminal domain-containing protein</fullName>
    </recommendedName>
</protein>
<evidence type="ECO:0000313" key="1">
    <source>
        <dbReference type="EMBL" id="KAL0063061.1"/>
    </source>
</evidence>
<keyword evidence="2" id="KW-1185">Reference proteome</keyword>
<accession>A0ABR2ZPQ7</accession>
<gene>
    <name evidence="1" type="ORF">AAF712_010087</name>
</gene>
<comment type="caution">
    <text evidence="1">The sequence shown here is derived from an EMBL/GenBank/DDBJ whole genome shotgun (WGS) entry which is preliminary data.</text>
</comment>
<evidence type="ECO:0000313" key="2">
    <source>
        <dbReference type="Proteomes" id="UP001437256"/>
    </source>
</evidence>
<organism evidence="1 2">
    <name type="scientific">Marasmius tenuissimus</name>
    <dbReference type="NCBI Taxonomy" id="585030"/>
    <lineage>
        <taxon>Eukaryota</taxon>
        <taxon>Fungi</taxon>
        <taxon>Dikarya</taxon>
        <taxon>Basidiomycota</taxon>
        <taxon>Agaricomycotina</taxon>
        <taxon>Agaricomycetes</taxon>
        <taxon>Agaricomycetidae</taxon>
        <taxon>Agaricales</taxon>
        <taxon>Marasmiineae</taxon>
        <taxon>Marasmiaceae</taxon>
        <taxon>Marasmius</taxon>
    </lineage>
</organism>
<dbReference type="PANTHER" id="PTHR12459">
    <property type="entry name" value="TRANSMEMBRANE PROTEIN 135-RELATED"/>
    <property type="match status" value="1"/>
</dbReference>
<dbReference type="PANTHER" id="PTHR12459:SF6">
    <property type="entry name" value="GB|AAD46013.1"/>
    <property type="match status" value="1"/>
</dbReference>
<proteinExistence type="predicted"/>
<evidence type="ECO:0008006" key="3">
    <source>
        <dbReference type="Google" id="ProtNLM"/>
    </source>
</evidence>
<dbReference type="InterPro" id="IPR026749">
    <property type="entry name" value="Tmem135"/>
</dbReference>
<dbReference type="Proteomes" id="UP001437256">
    <property type="component" value="Unassembled WGS sequence"/>
</dbReference>
<name>A0ABR2ZPQ7_9AGAR</name>
<sequence length="407" mass="45815">MNQFRCIQETLKSIILVENDNDKAKGLWWGKNPLRCDARCLKDCILWAMKGGIRAAVLAFAGRSSFNIILVLLKIRSLTLKQFLASLRHSILGLKTTRFSLMLGCFVATYKFILNALPNSIKSTQEAHRTHWHATLAGTIAGTLAALFEKREGRVTVAQQAFVSVAQIGAAWETRQDTLPAWYVKWISKATQAPKATLRIKSDLNTKGVPDLEDIHEILELPYTTPRNHSYLERYFTLFISPPFSSSYRPPYAPCSAIHPEFDSCLSSIAVRVLSVGMGILPVYGAIHFLGPLLFNRKQLLNYPLSVLGKSTFRTLRSSTFLGLMIAFYQVGHCGKHQLHEYLYTQISSKTSPAVDLFLTSKWSYYIPGLLAGFSILVEEKHRRTELAMYVFPKALESLLVDDGYGW</sequence>
<reference evidence="1 2" key="1">
    <citation type="submission" date="2024-05" db="EMBL/GenBank/DDBJ databases">
        <title>A draft genome resource for the thread blight pathogen Marasmius tenuissimus strain MS-2.</title>
        <authorList>
            <person name="Yulfo-Soto G.E."/>
            <person name="Baruah I.K."/>
            <person name="Amoako-Attah I."/>
            <person name="Bukari Y."/>
            <person name="Meinhardt L.W."/>
            <person name="Bailey B.A."/>
            <person name="Cohen S.P."/>
        </authorList>
    </citation>
    <scope>NUCLEOTIDE SEQUENCE [LARGE SCALE GENOMIC DNA]</scope>
    <source>
        <strain evidence="1 2">MS-2</strain>
    </source>
</reference>